<keyword evidence="2" id="KW-1185">Reference proteome</keyword>
<protein>
    <submittedName>
        <fullName evidence="1">Uncharacterized protein</fullName>
    </submittedName>
</protein>
<dbReference type="AlphaFoldDB" id="A0AAW1MLH8"/>
<evidence type="ECO:0000313" key="1">
    <source>
        <dbReference type="EMBL" id="KAK9746778.1"/>
    </source>
</evidence>
<proteinExistence type="predicted"/>
<sequence length="127" mass="14168">MARVVAISTTGDLSSQKLNSNLAKASTQHWQYPSDISRETDPGRQTNWLGKSVTFSLDWRPFSWKIFGAPIDQIQVSKSAAIVRRDVWEVGGRRPVTLSHNPAAIESGHHFLSFPPAYVEEGIMKFA</sequence>
<dbReference type="EMBL" id="JASPKY010000037">
    <property type="protein sequence ID" value="KAK9746778.1"/>
    <property type="molecule type" value="Genomic_DNA"/>
</dbReference>
<accession>A0AAW1MLH8</accession>
<gene>
    <name evidence="1" type="ORF">QE152_g5867</name>
</gene>
<dbReference type="Proteomes" id="UP001458880">
    <property type="component" value="Unassembled WGS sequence"/>
</dbReference>
<comment type="caution">
    <text evidence="1">The sequence shown here is derived from an EMBL/GenBank/DDBJ whole genome shotgun (WGS) entry which is preliminary data.</text>
</comment>
<name>A0AAW1MLH8_POPJA</name>
<organism evidence="1 2">
    <name type="scientific">Popillia japonica</name>
    <name type="common">Japanese beetle</name>
    <dbReference type="NCBI Taxonomy" id="7064"/>
    <lineage>
        <taxon>Eukaryota</taxon>
        <taxon>Metazoa</taxon>
        <taxon>Ecdysozoa</taxon>
        <taxon>Arthropoda</taxon>
        <taxon>Hexapoda</taxon>
        <taxon>Insecta</taxon>
        <taxon>Pterygota</taxon>
        <taxon>Neoptera</taxon>
        <taxon>Endopterygota</taxon>
        <taxon>Coleoptera</taxon>
        <taxon>Polyphaga</taxon>
        <taxon>Scarabaeiformia</taxon>
        <taxon>Scarabaeidae</taxon>
        <taxon>Rutelinae</taxon>
        <taxon>Popillia</taxon>
    </lineage>
</organism>
<reference evidence="1 2" key="1">
    <citation type="journal article" date="2024" name="BMC Genomics">
        <title>De novo assembly and annotation of Popillia japonica's genome with initial clues to its potential as an invasive pest.</title>
        <authorList>
            <person name="Cucini C."/>
            <person name="Boschi S."/>
            <person name="Funari R."/>
            <person name="Cardaioli E."/>
            <person name="Iannotti N."/>
            <person name="Marturano G."/>
            <person name="Paoli F."/>
            <person name="Bruttini M."/>
            <person name="Carapelli A."/>
            <person name="Frati F."/>
            <person name="Nardi F."/>
        </authorList>
    </citation>
    <scope>NUCLEOTIDE SEQUENCE [LARGE SCALE GENOMIC DNA]</scope>
    <source>
        <strain evidence="1">DMR45628</strain>
    </source>
</reference>
<evidence type="ECO:0000313" key="2">
    <source>
        <dbReference type="Proteomes" id="UP001458880"/>
    </source>
</evidence>